<dbReference type="AlphaFoldDB" id="A0AAU7FCU6"/>
<dbReference type="SUPFAM" id="SSF117892">
    <property type="entry name" value="Band 7/SPFH domain"/>
    <property type="match status" value="1"/>
</dbReference>
<dbReference type="PANTHER" id="PTHR37826:SF2">
    <property type="entry name" value="ZINC-RIBBON DOMAIN-CONTAINING PROTEIN"/>
    <property type="match status" value="1"/>
</dbReference>
<dbReference type="Pfam" id="PF13421">
    <property type="entry name" value="Band_7_1"/>
    <property type="match status" value="1"/>
</dbReference>
<protein>
    <submittedName>
        <fullName evidence="2">SPFH domain-containing protein</fullName>
    </submittedName>
</protein>
<dbReference type="KEGG" id="cmav:ABHF33_04275"/>
<dbReference type="Gene3D" id="3.30.479.30">
    <property type="entry name" value="Band 7 domain"/>
    <property type="match status" value="1"/>
</dbReference>
<dbReference type="PANTHER" id="PTHR37826">
    <property type="entry name" value="FLOTILLIN BAND_7_5 DOMAIN PROTEIN"/>
    <property type="match status" value="1"/>
</dbReference>
<organism evidence="2">
    <name type="scientific">Chitinibacter mangrovi</name>
    <dbReference type="NCBI Taxonomy" id="3153927"/>
    <lineage>
        <taxon>Bacteria</taxon>
        <taxon>Pseudomonadati</taxon>
        <taxon>Pseudomonadota</taxon>
        <taxon>Betaproteobacteria</taxon>
        <taxon>Neisseriales</taxon>
        <taxon>Chitinibacteraceae</taxon>
        <taxon>Chitinibacter</taxon>
    </lineage>
</organism>
<accession>A0AAU7FCU6</accession>
<dbReference type="EMBL" id="CP157355">
    <property type="protein sequence ID" value="XBM01508.1"/>
    <property type="molecule type" value="Genomic_DNA"/>
</dbReference>
<feature type="domain" description="SPFH" evidence="1">
    <location>
        <begin position="27"/>
        <end position="235"/>
    </location>
</feature>
<name>A0AAU7FCU6_9NEIS</name>
<dbReference type="RefSeq" id="WP_348945793.1">
    <property type="nucleotide sequence ID" value="NZ_CP157355.1"/>
</dbReference>
<dbReference type="CDD" id="cd03408">
    <property type="entry name" value="SPFH_like_u1"/>
    <property type="match status" value="1"/>
</dbReference>
<sequence>MGLGSFIKKQFIDILQWNEDSDGVLAYRHPMADFEIQYGASLTVRESQMAVFINEGQIADVFGAGMYKLTTQTLPVLTYLKNWDKLFESPFKSDVYFFSTRLQLGRKWGTPQPITIRDADFGMVRMRAFGVYSYKLVDPKLFFSEISGTREVYTRDDLELQLRNLVVATMTSALGGSGVPFLDMAGNQGLMSQKISEALTPVFAKYGLELDNFAVENISLPEELQKAIDTRITMGMIGNMQTYTQYQAANAIPLAAQNEGGLAGIGAGMAAGVGVGQAMANAMNTAINPGAMTNALGFGGVAAPAGAGVVIGADGGMGVGVMAGSAQPPVPTQGAAAPAADPNSPQAKLGQLKGLLDQGLISQADYDSAKAEVLKKLIG</sequence>
<evidence type="ECO:0000259" key="1">
    <source>
        <dbReference type="Pfam" id="PF13421"/>
    </source>
</evidence>
<gene>
    <name evidence="2" type="ORF">ABHF33_04275</name>
</gene>
<reference evidence="2" key="1">
    <citation type="submission" date="2024-05" db="EMBL/GenBank/DDBJ databases">
        <authorList>
            <person name="Yang L."/>
            <person name="Pan L."/>
        </authorList>
    </citation>
    <scope>NUCLEOTIDE SEQUENCE</scope>
    <source>
        <strain evidence="2">FCG-7</strain>
    </source>
</reference>
<evidence type="ECO:0000313" key="2">
    <source>
        <dbReference type="EMBL" id="XBM01508.1"/>
    </source>
</evidence>
<dbReference type="InterPro" id="IPR036013">
    <property type="entry name" value="Band_7/SPFH_dom_sf"/>
</dbReference>
<proteinExistence type="predicted"/>
<dbReference type="InterPro" id="IPR033880">
    <property type="entry name" value="SPFH_YdjI"/>
</dbReference>